<keyword evidence="2" id="KW-0560">Oxidoreductase</keyword>
<comment type="caution">
    <text evidence="6">The sequence shown here is derived from an EMBL/GenBank/DDBJ whole genome shotgun (WGS) entry which is preliminary data.</text>
</comment>
<evidence type="ECO:0000256" key="4">
    <source>
        <dbReference type="ARBA" id="ARBA00048782"/>
    </source>
</evidence>
<dbReference type="EC" id="1.8.4.11" evidence="1"/>
<dbReference type="GO" id="GO:0008113">
    <property type="term" value="F:peptide-methionine (S)-S-oxide reductase activity"/>
    <property type="evidence" value="ECO:0007669"/>
    <property type="project" value="UniProtKB-EC"/>
</dbReference>
<dbReference type="AlphaFoldDB" id="A0A166VW93"/>
<protein>
    <recommendedName>
        <fullName evidence="1">peptide-methionine (S)-S-oxide reductase</fullName>
        <ecNumber evidence="1">1.8.4.11</ecNumber>
    </recommendedName>
</protein>
<evidence type="ECO:0000256" key="2">
    <source>
        <dbReference type="ARBA" id="ARBA00023002"/>
    </source>
</evidence>
<evidence type="ECO:0000256" key="1">
    <source>
        <dbReference type="ARBA" id="ARBA00012502"/>
    </source>
</evidence>
<sequence>MVNKLGLGGSCYWCTEAIFSSLKGVYHVTQGWVSSYQDQNWFSEGIILEFDSSLISLCELIEIHLHTHSATSNHSRRNKYRSAIYCFDDVQRESAIECLNKLQKSFDKQVITQAIMFNEFNASPEHYQNYFYTDPNRPFCKNVITPKLKSLLYKFGDKVVEEQVIKATGI</sequence>
<dbReference type="SUPFAM" id="SSF55068">
    <property type="entry name" value="Peptide methionine sulfoxide reductase"/>
    <property type="match status" value="1"/>
</dbReference>
<dbReference type="RefSeq" id="WP_063365657.1">
    <property type="nucleotide sequence ID" value="NZ_AQHB01000023.1"/>
</dbReference>
<name>A0A166VW93_9GAMM</name>
<gene>
    <name evidence="6" type="ORF">N475_19550</name>
</gene>
<dbReference type="Proteomes" id="UP000076643">
    <property type="component" value="Unassembled WGS sequence"/>
</dbReference>
<feature type="domain" description="Peptide methionine sulphoxide reductase MsrA" evidence="5">
    <location>
        <begin position="7"/>
        <end position="140"/>
    </location>
</feature>
<evidence type="ECO:0000313" key="6">
    <source>
        <dbReference type="EMBL" id="KZN33942.1"/>
    </source>
</evidence>
<dbReference type="PANTHER" id="PTHR43774:SF1">
    <property type="entry name" value="PEPTIDE METHIONINE SULFOXIDE REDUCTASE MSRA 2"/>
    <property type="match status" value="1"/>
</dbReference>
<dbReference type="EMBL" id="AUYB01000120">
    <property type="protein sequence ID" value="KZN33942.1"/>
    <property type="molecule type" value="Genomic_DNA"/>
</dbReference>
<comment type="catalytic activity">
    <reaction evidence="3">
        <text>L-methionyl-[protein] + [thioredoxin]-disulfide + H2O = L-methionyl-(S)-S-oxide-[protein] + [thioredoxin]-dithiol</text>
        <dbReference type="Rhea" id="RHEA:14217"/>
        <dbReference type="Rhea" id="RHEA-COMP:10698"/>
        <dbReference type="Rhea" id="RHEA-COMP:10700"/>
        <dbReference type="Rhea" id="RHEA-COMP:12313"/>
        <dbReference type="Rhea" id="RHEA-COMP:12315"/>
        <dbReference type="ChEBI" id="CHEBI:15377"/>
        <dbReference type="ChEBI" id="CHEBI:16044"/>
        <dbReference type="ChEBI" id="CHEBI:29950"/>
        <dbReference type="ChEBI" id="CHEBI:44120"/>
        <dbReference type="ChEBI" id="CHEBI:50058"/>
        <dbReference type="EC" id="1.8.4.11"/>
    </reaction>
</comment>
<organism evidence="6 7">
    <name type="scientific">Pseudoalteromonas luteoviolacea DSM 6061</name>
    <dbReference type="NCBI Taxonomy" id="1365250"/>
    <lineage>
        <taxon>Bacteria</taxon>
        <taxon>Pseudomonadati</taxon>
        <taxon>Pseudomonadota</taxon>
        <taxon>Gammaproteobacteria</taxon>
        <taxon>Alteromonadales</taxon>
        <taxon>Pseudoalteromonadaceae</taxon>
        <taxon>Pseudoalteromonas</taxon>
    </lineage>
</organism>
<dbReference type="Pfam" id="PF01625">
    <property type="entry name" value="PMSR"/>
    <property type="match status" value="1"/>
</dbReference>
<dbReference type="InterPro" id="IPR002569">
    <property type="entry name" value="Met_Sox_Rdtase_MsrA_dom"/>
</dbReference>
<evidence type="ECO:0000259" key="5">
    <source>
        <dbReference type="Pfam" id="PF01625"/>
    </source>
</evidence>
<dbReference type="InterPro" id="IPR036509">
    <property type="entry name" value="Met_Sox_Rdtase_MsrA_sf"/>
</dbReference>
<dbReference type="Gene3D" id="3.30.1060.10">
    <property type="entry name" value="Peptide methionine sulphoxide reductase MsrA"/>
    <property type="match status" value="1"/>
</dbReference>
<reference evidence="6 7" key="1">
    <citation type="submission" date="2013-07" db="EMBL/GenBank/DDBJ databases">
        <title>Comparative Genomic and Metabolomic Analysis of Twelve Strains of Pseudoalteromonas luteoviolacea.</title>
        <authorList>
            <person name="Vynne N.G."/>
            <person name="Mansson M."/>
            <person name="Gram L."/>
        </authorList>
    </citation>
    <scope>NUCLEOTIDE SEQUENCE [LARGE SCALE GENOMIC DNA]</scope>
    <source>
        <strain evidence="6 7">DSM 6061</strain>
    </source>
</reference>
<evidence type="ECO:0000256" key="3">
    <source>
        <dbReference type="ARBA" id="ARBA00047806"/>
    </source>
</evidence>
<dbReference type="PATRIC" id="fig|1365250.3.peg.3607"/>
<accession>A0A166VW93</accession>
<evidence type="ECO:0000313" key="7">
    <source>
        <dbReference type="Proteomes" id="UP000076643"/>
    </source>
</evidence>
<keyword evidence="7" id="KW-1185">Reference proteome</keyword>
<dbReference type="PANTHER" id="PTHR43774">
    <property type="entry name" value="PEPTIDE METHIONINE SULFOXIDE REDUCTASE"/>
    <property type="match status" value="1"/>
</dbReference>
<proteinExistence type="predicted"/>
<comment type="catalytic activity">
    <reaction evidence="4">
        <text>[thioredoxin]-disulfide + L-methionine + H2O = L-methionine (S)-S-oxide + [thioredoxin]-dithiol</text>
        <dbReference type="Rhea" id="RHEA:19993"/>
        <dbReference type="Rhea" id="RHEA-COMP:10698"/>
        <dbReference type="Rhea" id="RHEA-COMP:10700"/>
        <dbReference type="ChEBI" id="CHEBI:15377"/>
        <dbReference type="ChEBI" id="CHEBI:29950"/>
        <dbReference type="ChEBI" id="CHEBI:50058"/>
        <dbReference type="ChEBI" id="CHEBI:57844"/>
        <dbReference type="ChEBI" id="CHEBI:58772"/>
        <dbReference type="EC" id="1.8.4.11"/>
    </reaction>
</comment>